<feature type="transmembrane region" description="Helical" evidence="2">
    <location>
        <begin position="490"/>
        <end position="512"/>
    </location>
</feature>
<sequence>MQLLCLSFALLFSSLNLTSVPLPGFNESFLGAHAFNLTCTDIVFGSSGADWATNRSLTTSTTGGSLHCYSNFTVYNYAGLVHADIAVNPSDFTLTREPLGPDSTNYGLCFDRMYAVSSCTVDASVTRLYSDPPSRLVDLLLQRMRSYINENLQSYVCNVLVPQMQQSLTNTSTDLEPQRNSTSTKRVFPLRDSHLVRAAANIFSSVFHADVAPTGPTPRVVREERVHLDFYVPPQQLHIVRSLVAAPPNETAVDWLQEIVDDVLSGTAPQPFSVFDLPGEVTNASLDYYVPEKDNYFYYYNGTIVVDATMESCDANSCEVYLDPGVAVRQVLFFTHDSVGLLMSHSLIPRLAPIVNTKIDAVLRAMAVSQQRNLSDPNATVHVSFGKTAVLRRFPKLWPLALIFLCAVSGGTWMVRRNTQLHATQPVRCSATGEPVAAARLVLEDINMIFFATACLLLFAASNTMTGASVLLGKEMNTYSFSMWNTVTDLWRAGLIPLSVFVLVFSGVYPYVKLLSLVYFTVWAQRPLSKRLALIDVMGKFSFIDTFALMVMVSGMEIQNVAHVIIHPGFYFFMFATVASIALGNYATTLYRRGTSHRVPEEVGDDAGYEQVATHDSTSRAPPPPVEAAAEAPQASTTAQDATAPSASSSAPPPPRPSSCPFAPVVSAWRWCTRRVSVVPFVVVHLCSLPAWKFGCLQYTIGGLARILTPPQKTLSLWQLSLLNKWGRLTPADAMVPFIFMVSFFTILLAPCIFALMPKRGAFLASWCAADVFVVACVAGLLQLHQFITFVLGDGMDDVYTAHATLRWPMLPLTVAALVVWYVAARDIIGVAWLSKRRE</sequence>
<keyword evidence="3" id="KW-0732">Signal</keyword>
<feature type="compositionally biased region" description="Low complexity" evidence="1">
    <location>
        <begin position="627"/>
        <end position="650"/>
    </location>
</feature>
<dbReference type="PANTHER" id="PTHR34730:SF1">
    <property type="entry name" value="PARAQUAT-INDUCIBLE PROTEIN A"/>
    <property type="match status" value="1"/>
</dbReference>
<organism evidence="4 5">
    <name type="scientific">Leptomonas pyrrhocoris</name>
    <name type="common">Firebug parasite</name>
    <dbReference type="NCBI Taxonomy" id="157538"/>
    <lineage>
        <taxon>Eukaryota</taxon>
        <taxon>Discoba</taxon>
        <taxon>Euglenozoa</taxon>
        <taxon>Kinetoplastea</taxon>
        <taxon>Metakinetoplastina</taxon>
        <taxon>Trypanosomatida</taxon>
        <taxon>Trypanosomatidae</taxon>
        <taxon>Leishmaniinae</taxon>
        <taxon>Leptomonas</taxon>
    </lineage>
</organism>
<feature type="transmembrane region" description="Helical" evidence="2">
    <location>
        <begin position="397"/>
        <end position="415"/>
    </location>
</feature>
<evidence type="ECO:0000313" key="4">
    <source>
        <dbReference type="EMBL" id="KPA74058.1"/>
    </source>
</evidence>
<dbReference type="OrthoDB" id="272322at2759"/>
<dbReference type="EMBL" id="LGTL01000031">
    <property type="protein sequence ID" value="KPA74058.1"/>
    <property type="molecule type" value="Genomic_DNA"/>
</dbReference>
<protein>
    <recommendedName>
        <fullName evidence="6">Paraquat-inducible protein A</fullName>
    </recommendedName>
</protein>
<dbReference type="Pfam" id="PF04403">
    <property type="entry name" value="PqiA"/>
    <property type="match status" value="1"/>
</dbReference>
<comment type="caution">
    <text evidence="4">The sequence shown here is derived from an EMBL/GenBank/DDBJ whole genome shotgun (WGS) entry which is preliminary data.</text>
</comment>
<gene>
    <name evidence="4" type="ORF">ABB37_09362</name>
</gene>
<feature type="transmembrane region" description="Helical" evidence="2">
    <location>
        <begin position="565"/>
        <end position="588"/>
    </location>
</feature>
<dbReference type="PANTHER" id="PTHR34730">
    <property type="entry name" value="UNNAMED PRODUCT"/>
    <property type="match status" value="1"/>
</dbReference>
<feature type="transmembrane region" description="Helical" evidence="2">
    <location>
        <begin position="734"/>
        <end position="757"/>
    </location>
</feature>
<dbReference type="OMA" id="LIAPCLY"/>
<evidence type="ECO:0000313" key="5">
    <source>
        <dbReference type="Proteomes" id="UP000037923"/>
    </source>
</evidence>
<evidence type="ECO:0000256" key="1">
    <source>
        <dbReference type="SAM" id="MobiDB-lite"/>
    </source>
</evidence>
<keyword evidence="5" id="KW-1185">Reference proteome</keyword>
<keyword evidence="2" id="KW-1133">Transmembrane helix</keyword>
<dbReference type="InterPro" id="IPR007498">
    <property type="entry name" value="PqiA-like"/>
</dbReference>
<feature type="transmembrane region" description="Helical" evidence="2">
    <location>
        <begin position="449"/>
        <end position="470"/>
    </location>
</feature>
<evidence type="ECO:0000256" key="3">
    <source>
        <dbReference type="SAM" id="SignalP"/>
    </source>
</evidence>
<dbReference type="RefSeq" id="XP_015652497.1">
    <property type="nucleotide sequence ID" value="XM_015808784.1"/>
</dbReference>
<feature type="transmembrane region" description="Helical" evidence="2">
    <location>
        <begin position="764"/>
        <end position="788"/>
    </location>
</feature>
<proteinExistence type="predicted"/>
<reference evidence="4 5" key="1">
    <citation type="submission" date="2015-07" db="EMBL/GenBank/DDBJ databases">
        <title>High-quality genome of monoxenous trypanosomatid Leptomonas pyrrhocoris.</title>
        <authorList>
            <person name="Flegontov P."/>
            <person name="Butenko A."/>
            <person name="Firsov S."/>
            <person name="Vlcek C."/>
            <person name="Logacheva M.D."/>
            <person name="Field M."/>
            <person name="Filatov D."/>
            <person name="Flegontova O."/>
            <person name="Gerasimov E."/>
            <person name="Jackson A.P."/>
            <person name="Kelly S."/>
            <person name="Opperdoes F."/>
            <person name="O'Reilly A."/>
            <person name="Votypka J."/>
            <person name="Yurchenko V."/>
            <person name="Lukes J."/>
        </authorList>
    </citation>
    <scope>NUCLEOTIDE SEQUENCE [LARGE SCALE GENOMIC DNA]</scope>
    <source>
        <strain evidence="4">H10</strain>
    </source>
</reference>
<feature type="chain" id="PRO_5005861158" description="Paraquat-inducible protein A" evidence="3">
    <location>
        <begin position="20"/>
        <end position="839"/>
    </location>
</feature>
<feature type="transmembrane region" description="Helical" evidence="2">
    <location>
        <begin position="808"/>
        <end position="834"/>
    </location>
</feature>
<evidence type="ECO:0000256" key="2">
    <source>
        <dbReference type="SAM" id="Phobius"/>
    </source>
</evidence>
<name>A0A0N0VCX8_LEPPY</name>
<dbReference type="VEuPathDB" id="TriTrypDB:LpyrH10_31_0160"/>
<feature type="transmembrane region" description="Helical" evidence="2">
    <location>
        <begin position="678"/>
        <end position="701"/>
    </location>
</feature>
<evidence type="ECO:0008006" key="6">
    <source>
        <dbReference type="Google" id="ProtNLM"/>
    </source>
</evidence>
<accession>A0A0N0VCX8</accession>
<dbReference type="GeneID" id="26909645"/>
<feature type="transmembrane region" description="Helical" evidence="2">
    <location>
        <begin position="533"/>
        <end position="553"/>
    </location>
</feature>
<dbReference type="AlphaFoldDB" id="A0A0N0VCX8"/>
<keyword evidence="2" id="KW-0812">Transmembrane</keyword>
<keyword evidence="2" id="KW-0472">Membrane</keyword>
<feature type="signal peptide" evidence="3">
    <location>
        <begin position="1"/>
        <end position="19"/>
    </location>
</feature>
<feature type="region of interest" description="Disordered" evidence="1">
    <location>
        <begin position="610"/>
        <end position="657"/>
    </location>
</feature>
<dbReference type="Proteomes" id="UP000037923">
    <property type="component" value="Unassembled WGS sequence"/>
</dbReference>